<evidence type="ECO:0000313" key="1">
    <source>
        <dbReference type="EMBL" id="WGI36896.1"/>
    </source>
</evidence>
<reference evidence="1" key="1">
    <citation type="submission" date="2023-04" db="EMBL/GenBank/DDBJ databases">
        <title>Completed genome of Mycoplasma lagogenitalium type strain 12MS.</title>
        <authorList>
            <person name="Spergser J."/>
        </authorList>
    </citation>
    <scope>NUCLEOTIDE SEQUENCE</scope>
    <source>
        <strain evidence="1">12MS</strain>
    </source>
</reference>
<organism evidence="1 2">
    <name type="scientific">Mesomycoplasma lagogenitalium</name>
    <dbReference type="NCBI Taxonomy" id="171286"/>
    <lineage>
        <taxon>Bacteria</taxon>
        <taxon>Bacillati</taxon>
        <taxon>Mycoplasmatota</taxon>
        <taxon>Mycoplasmoidales</taxon>
        <taxon>Metamycoplasmataceae</taxon>
        <taxon>Mesomycoplasma</taxon>
    </lineage>
</organism>
<dbReference type="EMBL" id="CP122979">
    <property type="protein sequence ID" value="WGI36896.1"/>
    <property type="molecule type" value="Genomic_DNA"/>
</dbReference>
<protein>
    <submittedName>
        <fullName evidence="1">Uncharacterized protein</fullName>
    </submittedName>
</protein>
<keyword evidence="2" id="KW-1185">Reference proteome</keyword>
<name>A0ABY8LXA5_9BACT</name>
<sequence length="56" mass="6640">MYKAFLKDKTNEFFTLEDLLSKIKEEDGNLKNYKKYNKFLFCEKCPNVNLVVALIS</sequence>
<proteinExistence type="predicted"/>
<evidence type="ECO:0000313" key="2">
    <source>
        <dbReference type="Proteomes" id="UP001179842"/>
    </source>
</evidence>
<dbReference type="Proteomes" id="UP001179842">
    <property type="component" value="Chromosome"/>
</dbReference>
<accession>A0ABY8LXA5</accession>
<dbReference type="RefSeq" id="WP_280102199.1">
    <property type="nucleotide sequence ID" value="NZ_CP122979.1"/>
</dbReference>
<gene>
    <name evidence="1" type="ORF">QEG99_01260</name>
</gene>